<accession>A0A177K8N9</accession>
<keyword evidence="5 7" id="KW-1133">Transmembrane helix</keyword>
<name>A0A177K8N9_9MICO</name>
<dbReference type="EMBL" id="LSTV01000003">
    <property type="protein sequence ID" value="OAH49778.1"/>
    <property type="molecule type" value="Genomic_DNA"/>
</dbReference>
<keyword evidence="3" id="KW-1003">Cell membrane</keyword>
<protein>
    <submittedName>
        <fullName evidence="10">Amino acid ABC transporter permease</fullName>
    </submittedName>
</protein>
<keyword evidence="2 7" id="KW-0813">Transport</keyword>
<comment type="similarity">
    <text evidence="7">Belongs to the binding-protein-dependent transport system permease family.</text>
</comment>
<dbReference type="RefSeq" id="WP_064003023.1">
    <property type="nucleotide sequence ID" value="NZ_LSTV01000003.1"/>
</dbReference>
<evidence type="ECO:0000256" key="4">
    <source>
        <dbReference type="ARBA" id="ARBA00022692"/>
    </source>
</evidence>
<evidence type="ECO:0000313" key="10">
    <source>
        <dbReference type="EMBL" id="OAH49778.1"/>
    </source>
</evidence>
<reference evidence="10 11" key="1">
    <citation type="submission" date="2016-02" db="EMBL/GenBank/DDBJ databases">
        <authorList>
            <person name="Wen L."/>
            <person name="He K."/>
            <person name="Yang H."/>
        </authorList>
    </citation>
    <scope>NUCLEOTIDE SEQUENCE [LARGE SCALE GENOMIC DNA]</scope>
    <source>
        <strain evidence="10 11">CD11_3</strain>
    </source>
</reference>
<dbReference type="PROSITE" id="PS50928">
    <property type="entry name" value="ABC_TM1"/>
    <property type="match status" value="1"/>
</dbReference>
<dbReference type="GO" id="GO:0055085">
    <property type="term" value="P:transmembrane transport"/>
    <property type="evidence" value="ECO:0007669"/>
    <property type="project" value="InterPro"/>
</dbReference>
<dbReference type="GO" id="GO:0005886">
    <property type="term" value="C:plasma membrane"/>
    <property type="evidence" value="ECO:0007669"/>
    <property type="project" value="UniProtKB-SubCell"/>
</dbReference>
<dbReference type="Gene3D" id="1.10.3720.10">
    <property type="entry name" value="MetI-like"/>
    <property type="match status" value="1"/>
</dbReference>
<comment type="subcellular location">
    <subcellularLocation>
        <location evidence="1 7">Cell membrane</location>
        <topology evidence="1 7">Multi-pass membrane protein</topology>
    </subcellularLocation>
</comment>
<dbReference type="AlphaFoldDB" id="A0A177K8N9"/>
<dbReference type="Proteomes" id="UP000076998">
    <property type="component" value="Unassembled WGS sequence"/>
</dbReference>
<feature type="transmembrane region" description="Helical" evidence="7">
    <location>
        <begin position="129"/>
        <end position="152"/>
    </location>
</feature>
<keyword evidence="6 7" id="KW-0472">Membrane</keyword>
<evidence type="ECO:0000256" key="3">
    <source>
        <dbReference type="ARBA" id="ARBA00022475"/>
    </source>
</evidence>
<sequence length="314" mass="33275">MSTTLAPQQDRRASPRRRGHGRVDMRLSPTRALPLVPAVGLLLVFLAGPIVWATVGSFTDRALTGVGAAKPEFIGLDNYARLFTDPVLPLSILLTVVFVIGSAIVGQNILGLLLAVLFRAGSRAVAGTVGVLVVTAWVLPEIVAAFVGYAFLSADGTLNGALSLVGIEGPNWLYALPLLAIILANTWRGTAFSMMIYRAALDDVPPEVTESAMIDGAGTWNRLRYITLPMISGTIFTNLLLTTLQTLSVFTLIWVMTKGGPGDLSRTLPVLAYSEAFSFGDIGYGNAIAIVMLALGAVFSIAYVVSLRRRGGVA</sequence>
<dbReference type="InterPro" id="IPR035906">
    <property type="entry name" value="MetI-like_sf"/>
</dbReference>
<feature type="transmembrane region" description="Helical" evidence="7">
    <location>
        <begin position="282"/>
        <end position="305"/>
    </location>
</feature>
<feature type="transmembrane region" description="Helical" evidence="7">
    <location>
        <begin position="32"/>
        <end position="55"/>
    </location>
</feature>
<comment type="caution">
    <text evidence="10">The sequence shown here is derived from an EMBL/GenBank/DDBJ whole genome shotgun (WGS) entry which is preliminary data.</text>
</comment>
<organism evidence="10 11">
    <name type="scientific">Microbacterium oleivorans</name>
    <dbReference type="NCBI Taxonomy" id="273677"/>
    <lineage>
        <taxon>Bacteria</taxon>
        <taxon>Bacillati</taxon>
        <taxon>Actinomycetota</taxon>
        <taxon>Actinomycetes</taxon>
        <taxon>Micrococcales</taxon>
        <taxon>Microbacteriaceae</taxon>
        <taxon>Microbacterium</taxon>
    </lineage>
</organism>
<dbReference type="Pfam" id="PF00528">
    <property type="entry name" value="BPD_transp_1"/>
    <property type="match status" value="1"/>
</dbReference>
<gene>
    <name evidence="10" type="ORF">AYL44_09310</name>
</gene>
<evidence type="ECO:0000256" key="1">
    <source>
        <dbReference type="ARBA" id="ARBA00004651"/>
    </source>
</evidence>
<dbReference type="PANTHER" id="PTHR43005">
    <property type="entry name" value="BLR7065 PROTEIN"/>
    <property type="match status" value="1"/>
</dbReference>
<evidence type="ECO:0000256" key="6">
    <source>
        <dbReference type="ARBA" id="ARBA00023136"/>
    </source>
</evidence>
<evidence type="ECO:0000259" key="9">
    <source>
        <dbReference type="PROSITE" id="PS50928"/>
    </source>
</evidence>
<feature type="region of interest" description="Disordered" evidence="8">
    <location>
        <begin position="1"/>
        <end position="23"/>
    </location>
</feature>
<evidence type="ECO:0000256" key="2">
    <source>
        <dbReference type="ARBA" id="ARBA00022448"/>
    </source>
</evidence>
<keyword evidence="4 7" id="KW-0812">Transmembrane</keyword>
<evidence type="ECO:0000256" key="7">
    <source>
        <dbReference type="RuleBase" id="RU363032"/>
    </source>
</evidence>
<dbReference type="SUPFAM" id="SSF161098">
    <property type="entry name" value="MetI-like"/>
    <property type="match status" value="1"/>
</dbReference>
<feature type="transmembrane region" description="Helical" evidence="7">
    <location>
        <begin position="172"/>
        <end position="188"/>
    </location>
</feature>
<proteinExistence type="inferred from homology"/>
<evidence type="ECO:0000256" key="8">
    <source>
        <dbReference type="SAM" id="MobiDB-lite"/>
    </source>
</evidence>
<evidence type="ECO:0000313" key="11">
    <source>
        <dbReference type="Proteomes" id="UP000076998"/>
    </source>
</evidence>
<feature type="transmembrane region" description="Helical" evidence="7">
    <location>
        <begin position="231"/>
        <end position="256"/>
    </location>
</feature>
<dbReference type="OrthoDB" id="9804439at2"/>
<feature type="transmembrane region" description="Helical" evidence="7">
    <location>
        <begin position="92"/>
        <end position="117"/>
    </location>
</feature>
<dbReference type="CDD" id="cd06261">
    <property type="entry name" value="TM_PBP2"/>
    <property type="match status" value="1"/>
</dbReference>
<feature type="domain" description="ABC transmembrane type-1" evidence="9">
    <location>
        <begin position="93"/>
        <end position="303"/>
    </location>
</feature>
<evidence type="ECO:0000256" key="5">
    <source>
        <dbReference type="ARBA" id="ARBA00022989"/>
    </source>
</evidence>
<dbReference type="InterPro" id="IPR000515">
    <property type="entry name" value="MetI-like"/>
</dbReference>
<dbReference type="PANTHER" id="PTHR43005:SF1">
    <property type="entry name" value="SPERMIDINE_PUTRESCINE TRANSPORT SYSTEM PERMEASE PROTEIN"/>
    <property type="match status" value="1"/>
</dbReference>